<dbReference type="STRING" id="91360.SAMN05660330_01012"/>
<keyword evidence="2" id="KW-0808">Transferase</keyword>
<dbReference type="RefSeq" id="WP_092220417.1">
    <property type="nucleotide sequence ID" value="NZ_FNJI01000005.1"/>
</dbReference>
<dbReference type="InterPro" id="IPR016683">
    <property type="entry name" value="Glyco_trans_28_RedA_prd"/>
</dbReference>
<evidence type="ECO:0000313" key="2">
    <source>
        <dbReference type="EMBL" id="SDO76357.1"/>
    </source>
</evidence>
<dbReference type="PANTHER" id="PTHR21015:SF28">
    <property type="entry name" value="SLL1722 PROTEIN"/>
    <property type="match status" value="1"/>
</dbReference>
<gene>
    <name evidence="2" type="ORF">SAMN05660330_01012</name>
</gene>
<dbReference type="Gene3D" id="3.40.50.2000">
    <property type="entry name" value="Glycogen Phosphorylase B"/>
    <property type="match status" value="1"/>
</dbReference>
<dbReference type="Pfam" id="PF04101">
    <property type="entry name" value="Glyco_tran_28_C"/>
    <property type="match status" value="1"/>
</dbReference>
<evidence type="ECO:0000259" key="1">
    <source>
        <dbReference type="Pfam" id="PF04101"/>
    </source>
</evidence>
<proteinExistence type="predicted"/>
<dbReference type="EMBL" id="FNJI01000005">
    <property type="protein sequence ID" value="SDO76357.1"/>
    <property type="molecule type" value="Genomic_DNA"/>
</dbReference>
<dbReference type="GO" id="GO:0016758">
    <property type="term" value="F:hexosyltransferase activity"/>
    <property type="evidence" value="ECO:0007669"/>
    <property type="project" value="InterPro"/>
</dbReference>
<sequence length="414" mass="48074">MPPETHETYNILMYSHDTYGLGHIRRTMAIANHLRDANTNVLILTGSPLVGRFKMPKQVDFVRIPGMIKQTNEEYRSLSIRIEEEQALSIRTNIILATAKTFRPNLFIVDKEPLGLKKEVLPTLEWLKENSPHTRTVLGLRDILDDYRVIRKDWRDKDVYTCLDRLYNEIWVYGNREIYDPVEQYAIPQTIKNRIKYTGYIPRKTLPKNCKSRVRRRYRILDDDKFILVTTGGGGDGFEVIDHYLKMHDYFPTSLPFKSIIITGPFMPKRQREQIKKRAKTLGIKTLPFHPQLEELMTAADLVVSMGGYNTICELLTQQTPSLIIPRETPRKEQLIRAERLKDKNLLDFIPWTGVTPQLFRDKIFSILNRKEEYLRSMAAFELSGLDIMLARLTLFKEQAPAGSGTGCNLHDFA</sequence>
<organism evidence="2 3">
    <name type="scientific">Desulforhopalus singaporensis</name>
    <dbReference type="NCBI Taxonomy" id="91360"/>
    <lineage>
        <taxon>Bacteria</taxon>
        <taxon>Pseudomonadati</taxon>
        <taxon>Thermodesulfobacteriota</taxon>
        <taxon>Desulfobulbia</taxon>
        <taxon>Desulfobulbales</taxon>
        <taxon>Desulfocapsaceae</taxon>
        <taxon>Desulforhopalus</taxon>
    </lineage>
</organism>
<feature type="domain" description="Glycosyl transferase family 28 C-terminal" evidence="1">
    <location>
        <begin position="233"/>
        <end position="380"/>
    </location>
</feature>
<dbReference type="Proteomes" id="UP000199073">
    <property type="component" value="Unassembled WGS sequence"/>
</dbReference>
<keyword evidence="3" id="KW-1185">Reference proteome</keyword>
<evidence type="ECO:0000313" key="3">
    <source>
        <dbReference type="Proteomes" id="UP000199073"/>
    </source>
</evidence>
<dbReference type="AlphaFoldDB" id="A0A1H0M7M0"/>
<dbReference type="OrthoDB" id="9802126at2"/>
<reference evidence="2 3" key="1">
    <citation type="submission" date="2016-10" db="EMBL/GenBank/DDBJ databases">
        <authorList>
            <person name="de Groot N.N."/>
        </authorList>
    </citation>
    <scope>NUCLEOTIDE SEQUENCE [LARGE SCALE GENOMIC DNA]</scope>
    <source>
        <strain evidence="2 3">DSM 12130</strain>
    </source>
</reference>
<dbReference type="PANTHER" id="PTHR21015">
    <property type="entry name" value="UDP-N-ACETYLGLUCOSAMINE--N-ACETYLMURAMYL-(PENTAPEPTIDE) PYROPHOSPHORYL-UNDECAPRENOL N-ACETYLGLUCOSAMINE TRANSFERASE 1"/>
    <property type="match status" value="1"/>
</dbReference>
<dbReference type="PIRSF" id="PIRSF017085">
    <property type="entry name" value="Glycosyltransf_RedA_prd"/>
    <property type="match status" value="1"/>
</dbReference>
<accession>A0A1H0M7M0</accession>
<dbReference type="InterPro" id="IPR007235">
    <property type="entry name" value="Glyco_trans_28_C"/>
</dbReference>
<dbReference type="SUPFAM" id="SSF53756">
    <property type="entry name" value="UDP-Glycosyltransferase/glycogen phosphorylase"/>
    <property type="match status" value="1"/>
</dbReference>
<name>A0A1H0M7M0_9BACT</name>
<protein>
    <submittedName>
        <fullName evidence="2">Predicted glycosyl transferase</fullName>
    </submittedName>
</protein>